<feature type="domain" description="UBA" evidence="2">
    <location>
        <begin position="163"/>
        <end position="215"/>
    </location>
</feature>
<proteinExistence type="predicted"/>
<feature type="compositionally biased region" description="Low complexity" evidence="1">
    <location>
        <begin position="480"/>
        <end position="502"/>
    </location>
</feature>
<accession>A0A8X8ZRD4</accession>
<feature type="region of interest" description="Disordered" evidence="1">
    <location>
        <begin position="477"/>
        <end position="517"/>
    </location>
</feature>
<dbReference type="Gene3D" id="1.10.8.10">
    <property type="entry name" value="DNA helicase RuvA subunit, C-terminal domain"/>
    <property type="match status" value="1"/>
</dbReference>
<evidence type="ECO:0000256" key="1">
    <source>
        <dbReference type="SAM" id="MobiDB-lite"/>
    </source>
</evidence>
<gene>
    <name evidence="3" type="ORF">SASPL_122638</name>
</gene>
<feature type="compositionally biased region" description="Polar residues" evidence="1">
    <location>
        <begin position="503"/>
        <end position="517"/>
    </location>
</feature>
<feature type="region of interest" description="Disordered" evidence="1">
    <location>
        <begin position="70"/>
        <end position="163"/>
    </location>
</feature>
<feature type="compositionally biased region" description="Polar residues" evidence="1">
    <location>
        <begin position="435"/>
        <end position="449"/>
    </location>
</feature>
<reference evidence="3" key="1">
    <citation type="submission" date="2018-01" db="EMBL/GenBank/DDBJ databases">
        <authorList>
            <person name="Mao J.F."/>
        </authorList>
    </citation>
    <scope>NUCLEOTIDE SEQUENCE</scope>
    <source>
        <strain evidence="3">Huo1</strain>
        <tissue evidence="3">Leaf</tissue>
    </source>
</reference>
<dbReference type="InterPro" id="IPR015940">
    <property type="entry name" value="UBA"/>
</dbReference>
<dbReference type="InterPro" id="IPR009060">
    <property type="entry name" value="UBA-like_sf"/>
</dbReference>
<feature type="compositionally biased region" description="Basic and acidic residues" evidence="1">
    <location>
        <begin position="138"/>
        <end position="148"/>
    </location>
</feature>
<reference evidence="3" key="2">
    <citation type="submission" date="2020-08" db="EMBL/GenBank/DDBJ databases">
        <title>Plant Genome Project.</title>
        <authorList>
            <person name="Zhang R.-G."/>
        </authorList>
    </citation>
    <scope>NUCLEOTIDE SEQUENCE</scope>
    <source>
        <strain evidence="3">Huo1</strain>
        <tissue evidence="3">Leaf</tissue>
    </source>
</reference>
<protein>
    <recommendedName>
        <fullName evidence="2">UBA domain-containing protein</fullName>
    </recommendedName>
</protein>
<organism evidence="3">
    <name type="scientific">Salvia splendens</name>
    <name type="common">Scarlet sage</name>
    <dbReference type="NCBI Taxonomy" id="180675"/>
    <lineage>
        <taxon>Eukaryota</taxon>
        <taxon>Viridiplantae</taxon>
        <taxon>Streptophyta</taxon>
        <taxon>Embryophyta</taxon>
        <taxon>Tracheophyta</taxon>
        <taxon>Spermatophyta</taxon>
        <taxon>Magnoliopsida</taxon>
        <taxon>eudicotyledons</taxon>
        <taxon>Gunneridae</taxon>
        <taxon>Pentapetalae</taxon>
        <taxon>asterids</taxon>
        <taxon>lamiids</taxon>
        <taxon>Lamiales</taxon>
        <taxon>Lamiaceae</taxon>
        <taxon>Nepetoideae</taxon>
        <taxon>Mentheae</taxon>
        <taxon>Salviinae</taxon>
        <taxon>Salvia</taxon>
        <taxon>Salvia subgen. Calosphace</taxon>
        <taxon>core Calosphace</taxon>
    </lineage>
</organism>
<name>A0A8X8ZRD4_SALSN</name>
<dbReference type="Proteomes" id="UP000298416">
    <property type="component" value="Unassembled WGS sequence"/>
</dbReference>
<evidence type="ECO:0000259" key="2">
    <source>
        <dbReference type="PROSITE" id="PS50030"/>
    </source>
</evidence>
<dbReference type="Pfam" id="PF22562">
    <property type="entry name" value="UBA_7"/>
    <property type="match status" value="1"/>
</dbReference>
<feature type="region of interest" description="Disordered" evidence="1">
    <location>
        <begin position="17"/>
        <end position="57"/>
    </location>
</feature>
<feature type="compositionally biased region" description="Polar residues" evidence="1">
    <location>
        <begin position="46"/>
        <end position="57"/>
    </location>
</feature>
<dbReference type="AlphaFoldDB" id="A0A8X8ZRD4"/>
<evidence type="ECO:0000313" key="3">
    <source>
        <dbReference type="EMBL" id="KAG6415232.1"/>
    </source>
</evidence>
<dbReference type="PANTHER" id="PTHR35294:SF1">
    <property type="entry name" value="OS05G0409000 PROTEIN"/>
    <property type="match status" value="1"/>
</dbReference>
<feature type="compositionally biased region" description="Polar residues" evidence="1">
    <location>
        <begin position="95"/>
        <end position="115"/>
    </location>
</feature>
<keyword evidence="4" id="KW-1185">Reference proteome</keyword>
<dbReference type="SUPFAM" id="SSF46934">
    <property type="entry name" value="UBA-like"/>
    <property type="match status" value="1"/>
</dbReference>
<feature type="compositionally biased region" description="Basic and acidic residues" evidence="1">
    <location>
        <begin position="85"/>
        <end position="94"/>
    </location>
</feature>
<sequence>MLLYSLVLQKLELKVADMSPASKAKSKDKKTGKEAPKNSLKPLSHVNASSGTTASGYNPVSRTFHTFESAPVPTASPLHVNGRFRNIDDTDDHNGCSSGTGIEYDSISNNGSWSGDSEDHKEKSSQPLTRQDIIPGADNDKREKIRQKNERKHQRQKERRAQELHERCCSYLMSRKLEALAQKLVAMGFSQERAAMALIMNEGRLEESVSWLFEGGEEDKNSENNLDGGGNLKIDISEELARITYLEITYKASKQEVERAVVSCQGDLERSEETLKAQKEETPAVLSKPDENGDPLTVTNSKLAAISQNPLRIQPKSTSVTTVQQRRDDKDFNYIKLPATVESVVDPVTKSMQVVKKIPPKTDWVKQQQTVPVEKRWVSAGSDSSASFSLASRSLPSPTPAKTDVRYVGVGNELKKLQLGSVKEPVIVMQRPQSINAKQVPSTSISSSPPGERAMSWHPSSVETVKPHGFTPSVAVSNGFSSDQSYSPPQYQSSQQQFMSSSGPIDSSGTKKSNSYWGQGGSPALAAPSSLGLFSCIGASGSSGTSSQVDWSTGSSMLQFDYTNVDWSLDRGSLFPRPNRPWTGANYIPTNSSLYDSFTYGAGLKSTMRPGLSNGNAAAIDGLNPNDLMAGGSREWTSPLEEKDLFSLPRQVVSSPTL</sequence>
<feature type="region of interest" description="Disordered" evidence="1">
    <location>
        <begin position="435"/>
        <end position="457"/>
    </location>
</feature>
<dbReference type="PROSITE" id="PS50030">
    <property type="entry name" value="UBA"/>
    <property type="match status" value="1"/>
</dbReference>
<dbReference type="PANTHER" id="PTHR35294">
    <property type="entry name" value="UBIQUITIN-ASSOCIATED/TRANSLATION ELONGATION FACTOR EF1B PROTEIN"/>
    <property type="match status" value="1"/>
</dbReference>
<dbReference type="EMBL" id="PNBA02000008">
    <property type="protein sequence ID" value="KAG6415232.1"/>
    <property type="molecule type" value="Genomic_DNA"/>
</dbReference>
<feature type="compositionally biased region" description="Basic residues" evidence="1">
    <location>
        <begin position="149"/>
        <end position="158"/>
    </location>
</feature>
<evidence type="ECO:0000313" key="4">
    <source>
        <dbReference type="Proteomes" id="UP000298416"/>
    </source>
</evidence>
<feature type="region of interest" description="Disordered" evidence="1">
    <location>
        <begin position="275"/>
        <end position="295"/>
    </location>
</feature>
<comment type="caution">
    <text evidence="3">The sequence shown here is derived from an EMBL/GenBank/DDBJ whole genome shotgun (WGS) entry which is preliminary data.</text>
</comment>